<keyword evidence="2" id="KW-1133">Transmembrane helix</keyword>
<evidence type="ECO:0000256" key="2">
    <source>
        <dbReference type="SAM" id="Phobius"/>
    </source>
</evidence>
<keyword evidence="2" id="KW-0812">Transmembrane</keyword>
<evidence type="ECO:0000313" key="3">
    <source>
        <dbReference type="EMBL" id="GGS25842.1"/>
    </source>
</evidence>
<dbReference type="RefSeq" id="WP_189100743.1">
    <property type="nucleotide sequence ID" value="NZ_BMQO01000005.1"/>
</dbReference>
<sequence>MPRTLRLQLTVTFTLVNLLVLTLLSGVVFGFGRQTYLNLKREQVRLDIVNNVRTHYQLRGTLAGLTPQERPPEETASPGHRQDPPGQPPFIVLDSQYRVAADVPGTPRGTPVPVTGRDLTAVRVQGRVVAYLLPTGTPPQPDATSRAFLNRAGLALAACTLLTLTLAVTLGVLLSRPLLAPL</sequence>
<accession>A0ABQ2SEL4</accession>
<dbReference type="EMBL" id="BMQO01000005">
    <property type="protein sequence ID" value="GGS25842.1"/>
    <property type="molecule type" value="Genomic_DNA"/>
</dbReference>
<name>A0ABQ2SEL4_9DEIO</name>
<keyword evidence="4" id="KW-1185">Reference proteome</keyword>
<dbReference type="Proteomes" id="UP000620633">
    <property type="component" value="Unassembled WGS sequence"/>
</dbReference>
<feature type="region of interest" description="Disordered" evidence="1">
    <location>
        <begin position="60"/>
        <end position="88"/>
    </location>
</feature>
<reference evidence="4" key="1">
    <citation type="journal article" date="2019" name="Int. J. Syst. Evol. Microbiol.">
        <title>The Global Catalogue of Microorganisms (GCM) 10K type strain sequencing project: providing services to taxonomists for standard genome sequencing and annotation.</title>
        <authorList>
            <consortium name="The Broad Institute Genomics Platform"/>
            <consortium name="The Broad Institute Genome Sequencing Center for Infectious Disease"/>
            <person name="Wu L."/>
            <person name="Ma J."/>
        </authorList>
    </citation>
    <scope>NUCLEOTIDE SEQUENCE [LARGE SCALE GENOMIC DNA]</scope>
    <source>
        <strain evidence="4">JCM 31406</strain>
    </source>
</reference>
<evidence type="ECO:0008006" key="5">
    <source>
        <dbReference type="Google" id="ProtNLM"/>
    </source>
</evidence>
<proteinExistence type="predicted"/>
<protein>
    <recommendedName>
        <fullName evidence="5">Two-component sensor histidine kinase</fullName>
    </recommendedName>
</protein>
<evidence type="ECO:0000256" key="1">
    <source>
        <dbReference type="SAM" id="MobiDB-lite"/>
    </source>
</evidence>
<evidence type="ECO:0000313" key="4">
    <source>
        <dbReference type="Proteomes" id="UP000620633"/>
    </source>
</evidence>
<feature type="transmembrane region" description="Helical" evidence="2">
    <location>
        <begin position="154"/>
        <end position="174"/>
    </location>
</feature>
<comment type="caution">
    <text evidence="3">The sequence shown here is derived from an EMBL/GenBank/DDBJ whole genome shotgun (WGS) entry which is preliminary data.</text>
</comment>
<feature type="transmembrane region" description="Helical" evidence="2">
    <location>
        <begin position="12"/>
        <end position="31"/>
    </location>
</feature>
<keyword evidence="2" id="KW-0472">Membrane</keyword>
<gene>
    <name evidence="3" type="ORF">GCM10008961_16660</name>
</gene>
<organism evidence="3 4">
    <name type="scientific">Deinococcus knuensis</name>
    <dbReference type="NCBI Taxonomy" id="1837380"/>
    <lineage>
        <taxon>Bacteria</taxon>
        <taxon>Thermotogati</taxon>
        <taxon>Deinococcota</taxon>
        <taxon>Deinococci</taxon>
        <taxon>Deinococcales</taxon>
        <taxon>Deinococcaceae</taxon>
        <taxon>Deinococcus</taxon>
    </lineage>
</organism>